<evidence type="ECO:0000259" key="15">
    <source>
        <dbReference type="PROSITE" id="PS51163"/>
    </source>
</evidence>
<dbReference type="PROSITE" id="PS51163">
    <property type="entry name" value="YRDC"/>
    <property type="match status" value="1"/>
</dbReference>
<keyword evidence="6 13" id="KW-0808">Transferase</keyword>
<dbReference type="Gene3D" id="3.40.50.11030">
    <property type="entry name" value="Threonylcarbamoyl-AMP synthase, C-terminal domain"/>
    <property type="match status" value="1"/>
</dbReference>
<dbReference type="KEGG" id="aun:AWM73_03665"/>
<dbReference type="PANTHER" id="PTHR17490">
    <property type="entry name" value="SUA5"/>
    <property type="match status" value="1"/>
</dbReference>
<dbReference type="RefSeq" id="WP_060778121.1">
    <property type="nucleotide sequence ID" value="NZ_CAJHLF010000010.1"/>
</dbReference>
<feature type="binding site" evidence="14">
    <location>
        <position position="117"/>
    </location>
    <ligand>
        <name>ATP</name>
        <dbReference type="ChEBI" id="CHEBI:30616"/>
    </ligand>
</feature>
<evidence type="ECO:0000256" key="2">
    <source>
        <dbReference type="ARBA" id="ARBA00007663"/>
    </source>
</evidence>
<proteinExistence type="inferred from homology"/>
<evidence type="ECO:0000313" key="16">
    <source>
        <dbReference type="EMBL" id="MCY3052713.1"/>
    </source>
</evidence>
<keyword evidence="19" id="KW-1185">Reference proteome</keyword>
<evidence type="ECO:0000256" key="6">
    <source>
        <dbReference type="ARBA" id="ARBA00022679"/>
    </source>
</evidence>
<feature type="binding site" evidence="14">
    <location>
        <position position="30"/>
    </location>
    <ligand>
        <name>L-threonine</name>
        <dbReference type="ChEBI" id="CHEBI:57926"/>
    </ligand>
</feature>
<dbReference type="GO" id="GO:0061710">
    <property type="term" value="F:L-threonylcarbamoyladenylate synthase"/>
    <property type="evidence" value="ECO:0007669"/>
    <property type="project" value="UniProtKB-EC"/>
</dbReference>
<evidence type="ECO:0000313" key="19">
    <source>
        <dbReference type="Proteomes" id="UP001069145"/>
    </source>
</evidence>
<comment type="similarity">
    <text evidence="2 13">Belongs to the SUA5 family.</text>
</comment>
<dbReference type="InterPro" id="IPR017945">
    <property type="entry name" value="DHBP_synth_RibB-like_a/b_dom"/>
</dbReference>
<evidence type="ECO:0000256" key="9">
    <source>
        <dbReference type="ARBA" id="ARBA00022741"/>
    </source>
</evidence>
<keyword evidence="9 13" id="KW-0547">Nucleotide-binding</keyword>
<name>A0A0X8FEB3_9LACT</name>
<dbReference type="SUPFAM" id="SSF55821">
    <property type="entry name" value="YrdC/RibB"/>
    <property type="match status" value="1"/>
</dbReference>
<dbReference type="Pfam" id="PF03481">
    <property type="entry name" value="Sua5_C"/>
    <property type="match status" value="1"/>
</dbReference>
<dbReference type="GO" id="GO:0003725">
    <property type="term" value="F:double-stranded RNA binding"/>
    <property type="evidence" value="ECO:0007669"/>
    <property type="project" value="UniProtKB-UniRule"/>
</dbReference>
<evidence type="ECO:0000256" key="4">
    <source>
        <dbReference type="ARBA" id="ARBA00015492"/>
    </source>
</evidence>
<evidence type="ECO:0000256" key="8">
    <source>
        <dbReference type="ARBA" id="ARBA00022695"/>
    </source>
</evidence>
<dbReference type="GO" id="GO:0005524">
    <property type="term" value="F:ATP binding"/>
    <property type="evidence" value="ECO:0007669"/>
    <property type="project" value="UniProtKB-UniRule"/>
</dbReference>
<dbReference type="GO" id="GO:0005737">
    <property type="term" value="C:cytoplasm"/>
    <property type="evidence" value="ECO:0007669"/>
    <property type="project" value="UniProtKB-SubCell"/>
</dbReference>
<sequence length="343" mass="37173">MITKRFTFGQTAQAAEYLKQGQLVAFPTETVFGLGAIANNERAVASVYQAKGRPSDNPLIVHVCHKKDLFRYSNIANEAQAAIAKKLTDQFWPGPLTLIVPTKAGIFGPTVTGGLNTVGIRMPDHDFTLAVIRETGFPIVGPSANLSGKPSPTTVDHVLHDFDGKIAGVLDSQPTHIGVESTVLDISNPEELAILRPGAITLKDLRNALPNQRIIDATQQIAEDSKEHPKAPGMKYRHYSPHQEVIAISPAKLLELIDSKQGLCPESAVIASDDILSHLDADLPTFSLGANEATATQLLFAGLRAFDDNDQIKRLYVELLADTEVNTAYRNRLLKAASKKIES</sequence>
<reference evidence="17 18" key="1">
    <citation type="submission" date="2020-12" db="EMBL/GenBank/DDBJ databases">
        <title>FDA dAtabase for Regulatory Grade micrObial Sequences (FDA-ARGOS): Supporting development and validation of Infectious Disease Dx tests.</title>
        <authorList>
            <person name="Sproer C."/>
            <person name="Gronow S."/>
            <person name="Severitt S."/>
            <person name="Schroder I."/>
            <person name="Tallon L."/>
            <person name="Sadzewicz L."/>
            <person name="Zhao X."/>
            <person name="Boylan J."/>
            <person name="Ott S."/>
            <person name="Bowen H."/>
            <person name="Vavikolanu K."/>
            <person name="Mehta A."/>
            <person name="Aluvathingal J."/>
            <person name="Nadendla S."/>
            <person name="Lowell S."/>
            <person name="Myers T."/>
            <person name="Yan Y."/>
            <person name="Sichtig H."/>
        </authorList>
    </citation>
    <scope>NUCLEOTIDE SEQUENCE [LARGE SCALE GENOMIC DNA]</scope>
    <source>
        <strain evidence="17 18">FDAARGOS_911</strain>
    </source>
</reference>
<dbReference type="EC" id="2.7.7.87" evidence="3 13"/>
<comment type="function">
    <text evidence="13">Required for the formation of a threonylcarbamoyl group on adenosine at position 37 (t(6)A37) in tRNAs that read codons beginning with adenine.</text>
</comment>
<feature type="binding site" evidence="14">
    <location>
        <position position="151"/>
    </location>
    <ligand>
        <name>ATP</name>
        <dbReference type="ChEBI" id="CHEBI:30616"/>
    </ligand>
</feature>
<dbReference type="InterPro" id="IPR038385">
    <property type="entry name" value="Sua5/YwlC_C"/>
</dbReference>
<dbReference type="InterPro" id="IPR050156">
    <property type="entry name" value="TC-AMP_synthase_SUA5"/>
</dbReference>
<evidence type="ECO:0000313" key="17">
    <source>
        <dbReference type="EMBL" id="QPS01020.1"/>
    </source>
</evidence>
<evidence type="ECO:0000256" key="3">
    <source>
        <dbReference type="ARBA" id="ARBA00012584"/>
    </source>
</evidence>
<dbReference type="GO" id="GO:0000049">
    <property type="term" value="F:tRNA binding"/>
    <property type="evidence" value="ECO:0007669"/>
    <property type="project" value="TreeGrafter"/>
</dbReference>
<feature type="binding site" evidence="14">
    <location>
        <position position="239"/>
    </location>
    <ligand>
        <name>ATP</name>
        <dbReference type="ChEBI" id="CHEBI:30616"/>
    </ligand>
</feature>
<dbReference type="GO" id="GO:0006450">
    <property type="term" value="P:regulation of translational fidelity"/>
    <property type="evidence" value="ECO:0007669"/>
    <property type="project" value="TreeGrafter"/>
</dbReference>
<dbReference type="PIRSF" id="PIRSF004930">
    <property type="entry name" value="Tln_factor_SUA5"/>
    <property type="match status" value="1"/>
</dbReference>
<feature type="binding site" evidence="14">
    <location>
        <position position="121"/>
    </location>
    <ligand>
        <name>L-threonine</name>
        <dbReference type="ChEBI" id="CHEBI:57926"/>
    </ligand>
</feature>
<protein>
    <recommendedName>
        <fullName evidence="4 13">Threonylcarbamoyl-AMP synthase</fullName>
        <shortName evidence="13">TC-AMP synthase</shortName>
        <ecNumber evidence="3 13">2.7.7.87</ecNumber>
    </recommendedName>
    <alternativeName>
        <fullName evidence="11 13">L-threonylcarbamoyladenylate synthase</fullName>
    </alternativeName>
</protein>
<feature type="binding site" evidence="14">
    <location>
        <position position="57"/>
    </location>
    <ligand>
        <name>ATP</name>
        <dbReference type="ChEBI" id="CHEBI:30616"/>
    </ligand>
</feature>
<dbReference type="GeneID" id="35767175"/>
<dbReference type="AlphaFoldDB" id="A0A0X8FEB3"/>
<dbReference type="OrthoDB" id="9814580at2"/>
<feature type="binding site" evidence="14">
    <location>
        <position position="53"/>
    </location>
    <ligand>
        <name>ATP</name>
        <dbReference type="ChEBI" id="CHEBI:30616"/>
    </ligand>
</feature>
<keyword evidence="5 13" id="KW-0963">Cytoplasm</keyword>
<gene>
    <name evidence="17" type="ORF">I6G68_06390</name>
    <name evidence="16" type="ORF">ODY43_01660</name>
</gene>
<organism evidence="17 18">
    <name type="scientific">Aerococcus urinae</name>
    <dbReference type="NCBI Taxonomy" id="1376"/>
    <lineage>
        <taxon>Bacteria</taxon>
        <taxon>Bacillati</taxon>
        <taxon>Bacillota</taxon>
        <taxon>Bacilli</taxon>
        <taxon>Lactobacillales</taxon>
        <taxon>Aerococcaceae</taxon>
        <taxon>Aerococcus</taxon>
    </lineage>
</organism>
<keyword evidence="10 13" id="KW-0067">ATP-binding</keyword>
<evidence type="ECO:0000256" key="11">
    <source>
        <dbReference type="ARBA" id="ARBA00029774"/>
    </source>
</evidence>
<comment type="subcellular location">
    <subcellularLocation>
        <location evidence="1 13">Cytoplasm</location>
    </subcellularLocation>
</comment>
<feature type="binding site" evidence="14">
    <location>
        <position position="62"/>
    </location>
    <ligand>
        <name>L-threonine</name>
        <dbReference type="ChEBI" id="CHEBI:57926"/>
    </ligand>
</feature>
<dbReference type="FunFam" id="3.90.870.10:FF:000009">
    <property type="entry name" value="Threonylcarbamoyl-AMP synthase, putative"/>
    <property type="match status" value="1"/>
</dbReference>
<feature type="domain" description="YrdC-like" evidence="15">
    <location>
        <begin position="8"/>
        <end position="200"/>
    </location>
</feature>
<dbReference type="PANTHER" id="PTHR17490:SF16">
    <property type="entry name" value="THREONYLCARBAMOYL-AMP SYNTHASE"/>
    <property type="match status" value="1"/>
</dbReference>
<keyword evidence="7 13" id="KW-0819">tRNA processing</keyword>
<dbReference type="InterPro" id="IPR005145">
    <property type="entry name" value="Sua5_C"/>
</dbReference>
<dbReference type="InterPro" id="IPR006070">
    <property type="entry name" value="Sua5-like_dom"/>
</dbReference>
<evidence type="ECO:0000256" key="7">
    <source>
        <dbReference type="ARBA" id="ARBA00022694"/>
    </source>
</evidence>
<evidence type="ECO:0000256" key="10">
    <source>
        <dbReference type="ARBA" id="ARBA00022840"/>
    </source>
</evidence>
<keyword evidence="8 13" id="KW-0548">Nucleotidyltransferase</keyword>
<dbReference type="Gene3D" id="3.90.870.10">
    <property type="entry name" value="DHBP synthase"/>
    <property type="match status" value="1"/>
</dbReference>
<feature type="binding site" evidence="14">
    <location>
        <position position="181"/>
    </location>
    <ligand>
        <name>L-threonine</name>
        <dbReference type="ChEBI" id="CHEBI:57926"/>
    </ligand>
</feature>
<dbReference type="Pfam" id="PF01300">
    <property type="entry name" value="Sua5_yciO_yrdC"/>
    <property type="match status" value="1"/>
</dbReference>
<evidence type="ECO:0000256" key="14">
    <source>
        <dbReference type="PIRSR" id="PIRSR004930-1"/>
    </source>
</evidence>
<reference evidence="16" key="2">
    <citation type="submission" date="2022-09" db="EMBL/GenBank/DDBJ databases">
        <title>Aerococcus urinae taxonomy study.</title>
        <authorList>
            <person name="Christensen J."/>
            <person name="Senneby E."/>
        </authorList>
    </citation>
    <scope>NUCLEOTIDE SEQUENCE</scope>
    <source>
        <strain evidence="16">NLD-066-U95</strain>
    </source>
</reference>
<evidence type="ECO:0000256" key="1">
    <source>
        <dbReference type="ARBA" id="ARBA00004496"/>
    </source>
</evidence>
<evidence type="ECO:0000256" key="5">
    <source>
        <dbReference type="ARBA" id="ARBA00022490"/>
    </source>
</evidence>
<dbReference type="NCBIfam" id="TIGR00057">
    <property type="entry name" value="L-threonylcarbamoyladenylate synthase"/>
    <property type="match status" value="1"/>
</dbReference>
<dbReference type="Proteomes" id="UP000594771">
    <property type="component" value="Chromosome"/>
</dbReference>
<evidence type="ECO:0000256" key="13">
    <source>
        <dbReference type="PIRNR" id="PIRNR004930"/>
    </source>
</evidence>
<dbReference type="EMBL" id="JAOTML010000001">
    <property type="protein sequence ID" value="MCY3052713.1"/>
    <property type="molecule type" value="Genomic_DNA"/>
</dbReference>
<evidence type="ECO:0000256" key="12">
    <source>
        <dbReference type="ARBA" id="ARBA00048366"/>
    </source>
</evidence>
<comment type="catalytic activity">
    <reaction evidence="12 13">
        <text>L-threonine + hydrogencarbonate + ATP = L-threonylcarbamoyladenylate + diphosphate + H2O</text>
        <dbReference type="Rhea" id="RHEA:36407"/>
        <dbReference type="ChEBI" id="CHEBI:15377"/>
        <dbReference type="ChEBI" id="CHEBI:17544"/>
        <dbReference type="ChEBI" id="CHEBI:30616"/>
        <dbReference type="ChEBI" id="CHEBI:33019"/>
        <dbReference type="ChEBI" id="CHEBI:57926"/>
        <dbReference type="ChEBI" id="CHEBI:73682"/>
        <dbReference type="EC" id="2.7.7.87"/>
    </reaction>
</comment>
<dbReference type="EMBL" id="CP065662">
    <property type="protein sequence ID" value="QPS01020.1"/>
    <property type="molecule type" value="Genomic_DNA"/>
</dbReference>
<accession>A0A0X8FEB3</accession>
<feature type="binding site" evidence="14">
    <location>
        <position position="143"/>
    </location>
    <ligand>
        <name>ATP</name>
        <dbReference type="ChEBI" id="CHEBI:30616"/>
    </ligand>
</feature>
<dbReference type="GO" id="GO:0008033">
    <property type="term" value="P:tRNA processing"/>
    <property type="evidence" value="ECO:0007669"/>
    <property type="project" value="UniProtKB-KW"/>
</dbReference>
<evidence type="ECO:0000313" key="18">
    <source>
        <dbReference type="Proteomes" id="UP000594771"/>
    </source>
</evidence>
<feature type="binding site" evidence="14">
    <location>
        <position position="196"/>
    </location>
    <ligand>
        <name>ATP</name>
        <dbReference type="ChEBI" id="CHEBI:30616"/>
    </ligand>
</feature>
<dbReference type="Proteomes" id="UP001069145">
    <property type="component" value="Unassembled WGS sequence"/>
</dbReference>
<dbReference type="InterPro" id="IPR010923">
    <property type="entry name" value="T(6)A37_SUA5"/>
</dbReference>